<gene>
    <name evidence="1" type="ORF">Pyn_08568</name>
</gene>
<dbReference type="EMBL" id="PJQY01000111">
    <property type="protein sequence ID" value="PQQ18316.1"/>
    <property type="molecule type" value="Genomic_DNA"/>
</dbReference>
<evidence type="ECO:0000313" key="1">
    <source>
        <dbReference type="EMBL" id="PQQ18316.1"/>
    </source>
</evidence>
<accession>A0A315AVN3</accession>
<proteinExistence type="predicted"/>
<reference evidence="1 2" key="1">
    <citation type="submission" date="2018-02" db="EMBL/GenBank/DDBJ databases">
        <title>Draft genome of wild Prunus yedoensis var. nudiflora.</title>
        <authorList>
            <person name="Baek S."/>
            <person name="Kim J.-H."/>
            <person name="Choi K."/>
            <person name="Kim G.-B."/>
            <person name="Cho A."/>
            <person name="Jang H."/>
            <person name="Shin C.-H."/>
            <person name="Yu H.-J."/>
            <person name="Mun J.-H."/>
        </authorList>
    </citation>
    <scope>NUCLEOTIDE SEQUENCE [LARGE SCALE GENOMIC DNA]</scope>
    <source>
        <strain evidence="2">cv. Jeju island</strain>
        <tissue evidence="1">Leaf</tissue>
    </source>
</reference>
<protein>
    <submittedName>
        <fullName evidence="1">Uncharacterized protein</fullName>
    </submittedName>
</protein>
<comment type="caution">
    <text evidence="1">The sequence shown here is derived from an EMBL/GenBank/DDBJ whole genome shotgun (WGS) entry which is preliminary data.</text>
</comment>
<dbReference type="Proteomes" id="UP000250321">
    <property type="component" value="Unassembled WGS sequence"/>
</dbReference>
<evidence type="ECO:0000313" key="2">
    <source>
        <dbReference type="Proteomes" id="UP000250321"/>
    </source>
</evidence>
<organism evidence="1 2">
    <name type="scientific">Prunus yedoensis var. nudiflora</name>
    <dbReference type="NCBI Taxonomy" id="2094558"/>
    <lineage>
        <taxon>Eukaryota</taxon>
        <taxon>Viridiplantae</taxon>
        <taxon>Streptophyta</taxon>
        <taxon>Embryophyta</taxon>
        <taxon>Tracheophyta</taxon>
        <taxon>Spermatophyta</taxon>
        <taxon>Magnoliopsida</taxon>
        <taxon>eudicotyledons</taxon>
        <taxon>Gunneridae</taxon>
        <taxon>Pentapetalae</taxon>
        <taxon>rosids</taxon>
        <taxon>fabids</taxon>
        <taxon>Rosales</taxon>
        <taxon>Rosaceae</taxon>
        <taxon>Amygdaloideae</taxon>
        <taxon>Amygdaleae</taxon>
        <taxon>Prunus</taxon>
    </lineage>
</organism>
<dbReference type="AlphaFoldDB" id="A0A315AVN3"/>
<keyword evidence="2" id="KW-1185">Reference proteome</keyword>
<name>A0A315AVN3_PRUYE</name>
<sequence>MSYYERSLKKLMRIQHVVQMKLLRWKILYPQRLLSNQVTTCIALKDFVQSVQLTGESIQLVPCLLECSKFGNQWKGH</sequence>